<name>A0A090TDM5_9VIBR</name>
<feature type="signal peptide" evidence="1">
    <location>
        <begin position="1"/>
        <end position="25"/>
    </location>
</feature>
<evidence type="ECO:0000313" key="3">
    <source>
        <dbReference type="Proteomes" id="UP000029224"/>
    </source>
</evidence>
<evidence type="ECO:0000313" key="2">
    <source>
        <dbReference type="EMBL" id="GAL37990.1"/>
    </source>
</evidence>
<dbReference type="SUPFAM" id="SSF56925">
    <property type="entry name" value="OMPA-like"/>
    <property type="match status" value="1"/>
</dbReference>
<keyword evidence="3" id="KW-1185">Reference proteome</keyword>
<feature type="chain" id="PRO_5001864441" evidence="1">
    <location>
        <begin position="26"/>
        <end position="162"/>
    </location>
</feature>
<comment type="caution">
    <text evidence="2">The sequence shown here is derived from an EMBL/GenBank/DDBJ whole genome shotgun (WGS) entry which is preliminary data.</text>
</comment>
<keyword evidence="1" id="KW-0732">Signal</keyword>
<proteinExistence type="predicted"/>
<organism evidence="2 3">
    <name type="scientific">Vibrio maritimus</name>
    <dbReference type="NCBI Taxonomy" id="990268"/>
    <lineage>
        <taxon>Bacteria</taxon>
        <taxon>Pseudomonadati</taxon>
        <taxon>Pseudomonadota</taxon>
        <taxon>Gammaproteobacteria</taxon>
        <taxon>Vibrionales</taxon>
        <taxon>Vibrionaceae</taxon>
        <taxon>Vibrio</taxon>
    </lineage>
</organism>
<evidence type="ECO:0000256" key="1">
    <source>
        <dbReference type="SAM" id="SignalP"/>
    </source>
</evidence>
<dbReference type="InterPro" id="IPR011250">
    <property type="entry name" value="OMP/PagP_B-barrel"/>
</dbReference>
<protein>
    <submittedName>
        <fullName evidence="2">Uncharacterized protein</fullName>
    </submittedName>
</protein>
<dbReference type="EMBL" id="BBMT01000024">
    <property type="protein sequence ID" value="GAL37990.1"/>
    <property type="molecule type" value="Genomic_DNA"/>
</dbReference>
<dbReference type="PIRSF" id="PIRSF028680">
    <property type="entry name" value="UCP028680"/>
    <property type="match status" value="1"/>
</dbReference>
<reference evidence="2 3" key="2">
    <citation type="submission" date="2014-09" db="EMBL/GenBank/DDBJ databases">
        <authorList>
            <consortium name="NBRP consortium"/>
            <person name="Sawabe T."/>
            <person name="Meirelles P."/>
            <person name="Nakanishi M."/>
            <person name="Sayaka M."/>
            <person name="Hattori M."/>
            <person name="Ohkuma M."/>
        </authorList>
    </citation>
    <scope>NUCLEOTIDE SEQUENCE [LARGE SCALE GENOMIC DNA]</scope>
    <source>
        <strain evidence="2 3">JCM 19240</strain>
    </source>
</reference>
<sequence>MRAVSLYAPALLVCSGLLFSASALSVELPALPSQHNQSPHSFFLSSGSKSNGADSFDVWNVDSGYSYAVFDSLDVYIGARLNNSDISNDRGFLSGVNYQVSDRISVKSTLRGYQYEENNETQGAMAAEVSSRMRLTENLDVHATFDFEKVQQGVEVGLGFRF</sequence>
<accession>A0A090TDM5</accession>
<dbReference type="Proteomes" id="UP000029224">
    <property type="component" value="Unassembled WGS sequence"/>
</dbReference>
<reference evidence="2 3" key="1">
    <citation type="submission" date="2014-09" db="EMBL/GenBank/DDBJ databases">
        <title>Vibrio maritimus JCM 19240. (C210) whole genome shotgun sequence.</title>
        <authorList>
            <person name="Sawabe T."/>
            <person name="Meirelles P."/>
            <person name="Nakanishi M."/>
            <person name="Sayaka M."/>
            <person name="Hattori M."/>
            <person name="Ohkuma M."/>
        </authorList>
    </citation>
    <scope>NUCLEOTIDE SEQUENCE [LARGE SCALE GENOMIC DNA]</scope>
    <source>
        <strain evidence="2 3">JCM 19240</strain>
    </source>
</reference>
<dbReference type="InterPro" id="IPR016895">
    <property type="entry name" value="UCP028680"/>
</dbReference>
<gene>
    <name evidence="2" type="ORF">JCM19240_2914</name>
</gene>
<dbReference type="AlphaFoldDB" id="A0A090TDM5"/>